<dbReference type="EMBL" id="SWFS01000431">
    <property type="protein sequence ID" value="KAA8904313.1"/>
    <property type="molecule type" value="Genomic_DNA"/>
</dbReference>
<dbReference type="GO" id="GO:0022857">
    <property type="term" value="F:transmembrane transporter activity"/>
    <property type="evidence" value="ECO:0007669"/>
    <property type="project" value="InterPro"/>
</dbReference>
<feature type="transmembrane region" description="Helical" evidence="6">
    <location>
        <begin position="327"/>
        <end position="346"/>
    </location>
</feature>
<evidence type="ECO:0000256" key="3">
    <source>
        <dbReference type="ARBA" id="ARBA00022692"/>
    </source>
</evidence>
<keyword evidence="4 6" id="KW-1133">Transmembrane helix</keyword>
<reference evidence="7" key="1">
    <citation type="journal article" date="2019" name="G3 (Bethesda)">
        <title>Genome Assemblies of Two Rare Opportunistic Yeast Pathogens: Diutina rugosa (syn. Candida rugosa) and Trichomonascus ciferrii (syn. Candida ciferrii).</title>
        <authorList>
            <person name="Mixao V."/>
            <person name="Saus E."/>
            <person name="Hansen A.P."/>
            <person name="Lass-Florl C."/>
            <person name="Gabaldon T."/>
        </authorList>
    </citation>
    <scope>NUCLEOTIDE SEQUENCE</scope>
    <source>
        <strain evidence="7">CBS 4856</strain>
    </source>
</reference>
<dbReference type="SUPFAM" id="SSF103473">
    <property type="entry name" value="MFS general substrate transporter"/>
    <property type="match status" value="1"/>
</dbReference>
<sequence>MGRTKNGKVALYFLGLSILLCAWAYSLDTSFVFKQDSFTALSLTETAVTSPLLVATRVIFAVSKPILAKISDVSSRPATYVLVLLFYAVGCILIASSTNAVSNIIGQAFVAVGSSGLETLSDIIVGDLTPLKWRGFMWSLLSLPFIPNFWLSGIIVHMLSTNERRWRYGMFAIIMPVVLSPAILIMLFFQKKAAKLVIIEPRKKLPLKRRVWNFLIQMDALGLLIMTLGWTLLLIPFSLYPLVDNGWKNPSLIAMIVVGGVLLIAYVLYEVYIAPVPSASPRVMFNKTFLMSVVIDFIYMLTGRLITLYLPSYIWIITEWTPLLGKLFTNSITFTVCVFAVVAGVIQKAHAPL</sequence>
<feature type="transmembrane region" description="Helical" evidence="6">
    <location>
        <begin position="211"/>
        <end position="239"/>
    </location>
</feature>
<comment type="caution">
    <text evidence="7">The sequence shown here is derived from an EMBL/GenBank/DDBJ whole genome shotgun (WGS) entry which is preliminary data.</text>
</comment>
<evidence type="ECO:0000256" key="2">
    <source>
        <dbReference type="ARBA" id="ARBA00008335"/>
    </source>
</evidence>
<feature type="transmembrane region" description="Helical" evidence="6">
    <location>
        <begin position="79"/>
        <end position="98"/>
    </location>
</feature>
<dbReference type="InterPro" id="IPR011701">
    <property type="entry name" value="MFS"/>
</dbReference>
<gene>
    <name evidence="7" type="ORF">TRICI_005539</name>
</gene>
<dbReference type="PANTHER" id="PTHR23501">
    <property type="entry name" value="MAJOR FACILITATOR SUPERFAMILY"/>
    <property type="match status" value="1"/>
</dbReference>
<dbReference type="PANTHER" id="PTHR23501:SF58">
    <property type="entry name" value="LOW AFFINITY HEME TRANSPORTER STR3"/>
    <property type="match status" value="1"/>
</dbReference>
<keyword evidence="3 6" id="KW-0812">Transmembrane</keyword>
<dbReference type="GO" id="GO:0005886">
    <property type="term" value="C:plasma membrane"/>
    <property type="evidence" value="ECO:0007669"/>
    <property type="project" value="TreeGrafter"/>
</dbReference>
<evidence type="ECO:0000313" key="7">
    <source>
        <dbReference type="EMBL" id="KAA8904313.1"/>
    </source>
</evidence>
<feature type="transmembrane region" description="Helical" evidence="6">
    <location>
        <begin position="137"/>
        <end position="160"/>
    </location>
</feature>
<accession>A0A642UWR8</accession>
<feature type="transmembrane region" description="Helical" evidence="6">
    <location>
        <begin position="251"/>
        <end position="269"/>
    </location>
</feature>
<comment type="similarity">
    <text evidence="2">Belongs to the major facilitator superfamily.</text>
</comment>
<dbReference type="Gene3D" id="1.20.1250.20">
    <property type="entry name" value="MFS general substrate transporter like domains"/>
    <property type="match status" value="1"/>
</dbReference>
<dbReference type="InterPro" id="IPR036259">
    <property type="entry name" value="MFS_trans_sf"/>
</dbReference>
<evidence type="ECO:0000256" key="6">
    <source>
        <dbReference type="SAM" id="Phobius"/>
    </source>
</evidence>
<keyword evidence="8" id="KW-1185">Reference proteome</keyword>
<dbReference type="Proteomes" id="UP000761534">
    <property type="component" value="Unassembled WGS sequence"/>
</dbReference>
<proteinExistence type="inferred from homology"/>
<dbReference type="Pfam" id="PF07690">
    <property type="entry name" value="MFS_1"/>
    <property type="match status" value="1"/>
</dbReference>
<evidence type="ECO:0008006" key="9">
    <source>
        <dbReference type="Google" id="ProtNLM"/>
    </source>
</evidence>
<name>A0A642UWR8_9ASCO</name>
<dbReference type="VEuPathDB" id="FungiDB:TRICI_005539"/>
<dbReference type="OrthoDB" id="4078873at2759"/>
<organism evidence="7 8">
    <name type="scientific">Trichomonascus ciferrii</name>
    <dbReference type="NCBI Taxonomy" id="44093"/>
    <lineage>
        <taxon>Eukaryota</taxon>
        <taxon>Fungi</taxon>
        <taxon>Dikarya</taxon>
        <taxon>Ascomycota</taxon>
        <taxon>Saccharomycotina</taxon>
        <taxon>Dipodascomycetes</taxon>
        <taxon>Dipodascales</taxon>
        <taxon>Trichomonascaceae</taxon>
        <taxon>Trichomonascus</taxon>
        <taxon>Trichomonascus ciferrii complex</taxon>
    </lineage>
</organism>
<dbReference type="AlphaFoldDB" id="A0A642UWR8"/>
<evidence type="ECO:0000256" key="4">
    <source>
        <dbReference type="ARBA" id="ARBA00022989"/>
    </source>
</evidence>
<evidence type="ECO:0000256" key="1">
    <source>
        <dbReference type="ARBA" id="ARBA00004141"/>
    </source>
</evidence>
<protein>
    <recommendedName>
        <fullName evidence="9">Major facilitator superfamily (MFS) profile domain-containing protein</fullName>
    </recommendedName>
</protein>
<keyword evidence="5 6" id="KW-0472">Membrane</keyword>
<evidence type="ECO:0000256" key="5">
    <source>
        <dbReference type="ARBA" id="ARBA00023136"/>
    </source>
</evidence>
<feature type="transmembrane region" description="Helical" evidence="6">
    <location>
        <begin position="166"/>
        <end position="190"/>
    </location>
</feature>
<comment type="subcellular location">
    <subcellularLocation>
        <location evidence="1">Membrane</location>
        <topology evidence="1">Multi-pass membrane protein</topology>
    </subcellularLocation>
</comment>
<evidence type="ECO:0000313" key="8">
    <source>
        <dbReference type="Proteomes" id="UP000761534"/>
    </source>
</evidence>
<feature type="transmembrane region" description="Helical" evidence="6">
    <location>
        <begin position="289"/>
        <end position="315"/>
    </location>
</feature>